<accession>A0A9X6B5N1</accession>
<reference evidence="4 5" key="1">
    <citation type="submission" date="2017-01" db="EMBL/GenBank/DDBJ databases">
        <title>Bacillus cereus isolates.</title>
        <authorList>
            <person name="Beno S.M."/>
        </authorList>
    </citation>
    <scope>NUCLEOTIDE SEQUENCE [LARGE SCALE GENOMIC DNA]</scope>
    <source>
        <strain evidence="4 5">FSL K6-1030</strain>
    </source>
</reference>
<dbReference type="PANTHER" id="PTHR43143">
    <property type="entry name" value="METALLOPHOSPHOESTERASE, CALCINEURIN SUPERFAMILY"/>
    <property type="match status" value="1"/>
</dbReference>
<dbReference type="InterPro" id="IPR029052">
    <property type="entry name" value="Metallo-depent_PP-like"/>
</dbReference>
<feature type="domain" description="Calcineurin-like phosphoesterase" evidence="3">
    <location>
        <begin position="43"/>
        <end position="310"/>
    </location>
</feature>
<evidence type="ECO:0000313" key="4">
    <source>
        <dbReference type="EMBL" id="OOR72472.1"/>
    </source>
</evidence>
<feature type="compositionally biased region" description="Basic and acidic residues" evidence="1">
    <location>
        <begin position="55"/>
        <end position="73"/>
    </location>
</feature>
<dbReference type="InterPro" id="IPR004843">
    <property type="entry name" value="Calcineurin-like_PHP"/>
</dbReference>
<protein>
    <recommendedName>
        <fullName evidence="3">Calcineurin-like phosphoesterase domain-containing protein</fullName>
    </recommendedName>
</protein>
<evidence type="ECO:0000256" key="1">
    <source>
        <dbReference type="SAM" id="MobiDB-lite"/>
    </source>
</evidence>
<name>A0A9X6B5N1_BACCE</name>
<dbReference type="Gene3D" id="3.60.21.10">
    <property type="match status" value="1"/>
</dbReference>
<feature type="signal peptide" evidence="2">
    <location>
        <begin position="1"/>
        <end position="23"/>
    </location>
</feature>
<evidence type="ECO:0000256" key="2">
    <source>
        <dbReference type="SAM" id="SignalP"/>
    </source>
</evidence>
<comment type="caution">
    <text evidence="4">The sequence shown here is derived from an EMBL/GenBank/DDBJ whole genome shotgun (WGS) entry which is preliminary data.</text>
</comment>
<dbReference type="RefSeq" id="WP_078187253.1">
    <property type="nucleotide sequence ID" value="NZ_MUAU01000117.1"/>
</dbReference>
<evidence type="ECO:0000259" key="3">
    <source>
        <dbReference type="Pfam" id="PF00149"/>
    </source>
</evidence>
<feature type="chain" id="PRO_5040995801" description="Calcineurin-like phosphoesterase domain-containing protein" evidence="2">
    <location>
        <begin position="24"/>
        <end position="449"/>
    </location>
</feature>
<dbReference type="SUPFAM" id="SSF56300">
    <property type="entry name" value="Metallo-dependent phosphatases"/>
    <property type="match status" value="1"/>
</dbReference>
<dbReference type="Proteomes" id="UP000190641">
    <property type="component" value="Unassembled WGS sequence"/>
</dbReference>
<sequence length="449" mass="49959">MIKKTFILFILFVGMFNCTQVLADGPGSGVAGFDKGFKDSGSFVITSDPQYPWTDKTDRGEPESDSEKKTRSEQLIRAQYNSINAYTDTIKNTITPVLVNGDITAFGHGPQILGLGAEDEWGKMVELMNVLKSPVYPGLGNHDIQNNYNDCADNGCIYNSFMNYFSQVIYGVPTTSFDMKMNNPNASTTDPTQEYSGSFAYSTNMGPIHSIQLNNYPTMTFPDKTVSTKMGRIKFTLESSLDWLEQDLKSASASGQAIIINLHEPNNWGWDSDKYPQSQYPNLESGPNQRFINLLKEYDVKAVFAGHYHTEHGLSTSYKNYFGDVPVFISGSAAQATYLIAEYNSNDLKVYGVNNNDWQAKTLLKTIGIPYTFTIDKGQGRLVFKQIGNHLVLSGYNATNPVSNNDVMWRVMVNGKQVFTFSETTPIYKLVDQVNAAELVGDSFSVEPL</sequence>
<dbReference type="PANTHER" id="PTHR43143:SF1">
    <property type="entry name" value="SERINE_THREONINE-PROTEIN PHOSPHATASE CPPED1"/>
    <property type="match status" value="1"/>
</dbReference>
<evidence type="ECO:0000313" key="5">
    <source>
        <dbReference type="Proteomes" id="UP000190641"/>
    </source>
</evidence>
<dbReference type="AlphaFoldDB" id="A0A9X6B5N1"/>
<dbReference type="GO" id="GO:0016787">
    <property type="term" value="F:hydrolase activity"/>
    <property type="evidence" value="ECO:0007669"/>
    <property type="project" value="InterPro"/>
</dbReference>
<feature type="region of interest" description="Disordered" evidence="1">
    <location>
        <begin position="48"/>
        <end position="73"/>
    </location>
</feature>
<organism evidence="4 5">
    <name type="scientific">Bacillus cereus</name>
    <dbReference type="NCBI Taxonomy" id="1396"/>
    <lineage>
        <taxon>Bacteria</taxon>
        <taxon>Bacillati</taxon>
        <taxon>Bacillota</taxon>
        <taxon>Bacilli</taxon>
        <taxon>Bacillales</taxon>
        <taxon>Bacillaceae</taxon>
        <taxon>Bacillus</taxon>
        <taxon>Bacillus cereus group</taxon>
    </lineage>
</organism>
<dbReference type="EMBL" id="MUAU01000117">
    <property type="protein sequence ID" value="OOR72472.1"/>
    <property type="molecule type" value="Genomic_DNA"/>
</dbReference>
<dbReference type="InterPro" id="IPR051918">
    <property type="entry name" value="STPP_CPPED1"/>
</dbReference>
<gene>
    <name evidence="4" type="ORF">BLX06_24670</name>
</gene>
<proteinExistence type="predicted"/>
<keyword evidence="2" id="KW-0732">Signal</keyword>
<dbReference type="Pfam" id="PF00149">
    <property type="entry name" value="Metallophos"/>
    <property type="match status" value="1"/>
</dbReference>